<reference evidence="4" key="1">
    <citation type="submission" date="2011-07" db="EMBL/GenBank/DDBJ databases">
        <authorList>
            <consortium name="Caenorhabditis brenneri Sequencing and Analysis Consortium"/>
            <person name="Wilson R.K."/>
        </authorList>
    </citation>
    <scope>NUCLEOTIDE SEQUENCE [LARGE SCALE GENOMIC DNA]</scope>
    <source>
        <strain evidence="4">PB2801</strain>
    </source>
</reference>
<feature type="region of interest" description="Disordered" evidence="1">
    <location>
        <begin position="248"/>
        <end position="278"/>
    </location>
</feature>
<sequence length="278" mass="32464">MADEKQEEDWRDVMKNELDTMRREMQEETAKRQEELNSQNLNKMQEMMTQFFQQITVAKKPSIESGEREKENHSEARQLRQHKPASKIAMARETIKRDGIILPEALTIIEQRIRVDPMFRQQIDNVLADAECDANRAAYSPIPLSETRYTNGSGGNPALMRETLTVERSIQYGNGLSSIDSRQWTRSDNRTHDTYRTYEADPPSHSMYQKGQSISYYPSEAVGNTNRNNRKEYYVEDISDQEEEIVVGGRGRNFHETAETETAAERERRIREKYSRKK</sequence>
<feature type="compositionally biased region" description="Basic and acidic residues" evidence="1">
    <location>
        <begin position="11"/>
        <end position="35"/>
    </location>
</feature>
<accession>G0NH40</accession>
<dbReference type="STRING" id="135651.G0NH40"/>
<feature type="compositionally biased region" description="Basic and acidic residues" evidence="1">
    <location>
        <begin position="253"/>
        <end position="278"/>
    </location>
</feature>
<name>G0NH40_CAEBE</name>
<evidence type="ECO:0000313" key="4">
    <source>
        <dbReference type="Proteomes" id="UP000008068"/>
    </source>
</evidence>
<feature type="domain" description="Spindle assembly abnormal protein 5 implico" evidence="2">
    <location>
        <begin position="87"/>
        <end position="130"/>
    </location>
</feature>
<evidence type="ECO:0000259" key="2">
    <source>
        <dbReference type="Pfam" id="PF21518"/>
    </source>
</evidence>
<keyword evidence="4" id="KW-1185">Reference proteome</keyword>
<dbReference type="InParanoid" id="G0NH40"/>
<dbReference type="GO" id="GO:0005737">
    <property type="term" value="C:cytoplasm"/>
    <property type="evidence" value="ECO:0007669"/>
    <property type="project" value="EnsemblMetazoa"/>
</dbReference>
<dbReference type="OMA" id="EDWRDVM"/>
<dbReference type="AlphaFoldDB" id="G0NH40"/>
<dbReference type="OrthoDB" id="5830124at2759"/>
<evidence type="ECO:0000313" key="3">
    <source>
        <dbReference type="EMBL" id="EGT60204.1"/>
    </source>
</evidence>
<dbReference type="GO" id="GO:0007099">
    <property type="term" value="P:centriole replication"/>
    <property type="evidence" value="ECO:0007669"/>
    <property type="project" value="EnsemblMetazoa"/>
</dbReference>
<organism evidence="4">
    <name type="scientific">Caenorhabditis brenneri</name>
    <name type="common">Nematode worm</name>
    <dbReference type="NCBI Taxonomy" id="135651"/>
    <lineage>
        <taxon>Eukaryota</taxon>
        <taxon>Metazoa</taxon>
        <taxon>Ecdysozoa</taxon>
        <taxon>Nematoda</taxon>
        <taxon>Chromadorea</taxon>
        <taxon>Rhabditida</taxon>
        <taxon>Rhabditina</taxon>
        <taxon>Rhabditomorpha</taxon>
        <taxon>Rhabditoidea</taxon>
        <taxon>Rhabditidae</taxon>
        <taxon>Peloderinae</taxon>
        <taxon>Caenorhabditis</taxon>
    </lineage>
</organism>
<proteinExistence type="predicted"/>
<dbReference type="Proteomes" id="UP000008068">
    <property type="component" value="Unassembled WGS sequence"/>
</dbReference>
<dbReference type="eggNOG" id="ENOG502SXK9">
    <property type="taxonomic scope" value="Eukaryota"/>
</dbReference>
<dbReference type="HOGENOM" id="CLU_057198_0_0_1"/>
<feature type="compositionally biased region" description="Acidic residues" evidence="1">
    <location>
        <begin position="1"/>
        <end position="10"/>
    </location>
</feature>
<evidence type="ECO:0000256" key="1">
    <source>
        <dbReference type="SAM" id="MobiDB-lite"/>
    </source>
</evidence>
<feature type="region of interest" description="Disordered" evidence="1">
    <location>
        <begin position="1"/>
        <end position="41"/>
    </location>
</feature>
<feature type="compositionally biased region" description="Basic and acidic residues" evidence="1">
    <location>
        <begin position="61"/>
        <end position="78"/>
    </location>
</feature>
<dbReference type="EMBL" id="GL379883">
    <property type="protein sequence ID" value="EGT60204.1"/>
    <property type="molecule type" value="Genomic_DNA"/>
</dbReference>
<dbReference type="GO" id="GO:0005814">
    <property type="term" value="C:centriole"/>
    <property type="evidence" value="ECO:0007669"/>
    <property type="project" value="EnsemblMetazoa"/>
</dbReference>
<dbReference type="Pfam" id="PF21518">
    <property type="entry name" value="Sas-5-like_implico"/>
    <property type="match status" value="1"/>
</dbReference>
<feature type="region of interest" description="Disordered" evidence="1">
    <location>
        <begin position="61"/>
        <end position="87"/>
    </location>
</feature>
<dbReference type="FunCoup" id="G0NH40">
    <property type="interactions" value="483"/>
</dbReference>
<protein>
    <submittedName>
        <fullName evidence="3">CBN-SAS-5 protein</fullName>
    </submittedName>
</protein>
<dbReference type="InterPro" id="IPR048594">
    <property type="entry name" value="Sas-5-like_implico"/>
</dbReference>
<gene>
    <name evidence="3" type="primary">Cbn-sas-5</name>
    <name evidence="3" type="ORF">CAEBREN_05629</name>
</gene>